<comment type="caution">
    <text evidence="9">The sequence shown here is derived from an EMBL/GenBank/DDBJ whole genome shotgun (WGS) entry which is preliminary data.</text>
</comment>
<dbReference type="InterPro" id="IPR050445">
    <property type="entry name" value="Bact_polysacc_biosynth/exp"/>
</dbReference>
<gene>
    <name evidence="9" type="ORF">IAA61_06685</name>
</gene>
<comment type="subcellular location">
    <subcellularLocation>
        <location evidence="1">Cell membrane</location>
        <topology evidence="1">Multi-pass membrane protein</topology>
    </subcellularLocation>
</comment>
<feature type="transmembrane region" description="Helical" evidence="7">
    <location>
        <begin position="193"/>
        <end position="214"/>
    </location>
</feature>
<feature type="domain" description="Polysaccharide chain length determinant N-terminal" evidence="8">
    <location>
        <begin position="21"/>
        <end position="112"/>
    </location>
</feature>
<evidence type="ECO:0000256" key="4">
    <source>
        <dbReference type="ARBA" id="ARBA00022692"/>
    </source>
</evidence>
<proteinExistence type="inferred from homology"/>
<evidence type="ECO:0000313" key="9">
    <source>
        <dbReference type="EMBL" id="HIU57483.1"/>
    </source>
</evidence>
<dbReference type="EMBL" id="DVNB01000070">
    <property type="protein sequence ID" value="HIU57483.1"/>
    <property type="molecule type" value="Genomic_DNA"/>
</dbReference>
<dbReference type="PANTHER" id="PTHR32309:SF13">
    <property type="entry name" value="FERRIC ENTEROBACTIN TRANSPORT PROTEIN FEPE"/>
    <property type="match status" value="1"/>
</dbReference>
<keyword evidence="5 7" id="KW-1133">Transmembrane helix</keyword>
<dbReference type="InterPro" id="IPR003856">
    <property type="entry name" value="LPS_length_determ_N"/>
</dbReference>
<evidence type="ECO:0000256" key="2">
    <source>
        <dbReference type="ARBA" id="ARBA00006683"/>
    </source>
</evidence>
<dbReference type="GO" id="GO:0005886">
    <property type="term" value="C:plasma membrane"/>
    <property type="evidence" value="ECO:0007669"/>
    <property type="project" value="UniProtKB-SubCell"/>
</dbReference>
<evidence type="ECO:0000256" key="5">
    <source>
        <dbReference type="ARBA" id="ARBA00022989"/>
    </source>
</evidence>
<dbReference type="AlphaFoldDB" id="A0A9D1MCB3"/>
<keyword evidence="3" id="KW-1003">Cell membrane</keyword>
<evidence type="ECO:0000256" key="3">
    <source>
        <dbReference type="ARBA" id="ARBA00022475"/>
    </source>
</evidence>
<evidence type="ECO:0000256" key="6">
    <source>
        <dbReference type="ARBA" id="ARBA00023136"/>
    </source>
</evidence>
<evidence type="ECO:0000259" key="8">
    <source>
        <dbReference type="Pfam" id="PF02706"/>
    </source>
</evidence>
<dbReference type="PANTHER" id="PTHR32309">
    <property type="entry name" value="TYROSINE-PROTEIN KINASE"/>
    <property type="match status" value="1"/>
</dbReference>
<evidence type="ECO:0000256" key="1">
    <source>
        <dbReference type="ARBA" id="ARBA00004651"/>
    </source>
</evidence>
<reference evidence="9" key="2">
    <citation type="journal article" date="2021" name="PeerJ">
        <title>Extensive microbial diversity within the chicken gut microbiome revealed by metagenomics and culture.</title>
        <authorList>
            <person name="Gilroy R."/>
            <person name="Ravi A."/>
            <person name="Getino M."/>
            <person name="Pursley I."/>
            <person name="Horton D.L."/>
            <person name="Alikhan N.F."/>
            <person name="Baker D."/>
            <person name="Gharbi K."/>
            <person name="Hall N."/>
            <person name="Watson M."/>
            <person name="Adriaenssens E.M."/>
            <person name="Foster-Nyarko E."/>
            <person name="Jarju S."/>
            <person name="Secka A."/>
            <person name="Antonio M."/>
            <person name="Oren A."/>
            <person name="Chaudhuri R.R."/>
            <person name="La Ragione R."/>
            <person name="Hildebrand F."/>
            <person name="Pallen M.J."/>
        </authorList>
    </citation>
    <scope>NUCLEOTIDE SEQUENCE</scope>
    <source>
        <strain evidence="9">USAMLcec3-3695</strain>
    </source>
</reference>
<evidence type="ECO:0000313" key="10">
    <source>
        <dbReference type="Proteomes" id="UP000824109"/>
    </source>
</evidence>
<dbReference type="GO" id="GO:0004713">
    <property type="term" value="F:protein tyrosine kinase activity"/>
    <property type="evidence" value="ECO:0007669"/>
    <property type="project" value="TreeGrafter"/>
</dbReference>
<dbReference type="Pfam" id="PF02706">
    <property type="entry name" value="Wzz"/>
    <property type="match status" value="1"/>
</dbReference>
<accession>A0A9D1MCB3</accession>
<sequence>METQEKKIDSEAKTGSGTESEISIIDIINMMLTFWWFIVILAVLVGGATYTYFKLTAIPEYKSTSRLYINTEAQQTSTDVNTNAITGAVNLLPTYIEVLQSKSFLDLVSDDLDNEYSESDISGMITLEALTDTNIIQISVQDADAHTAYLVCSSIVNNAPDEIARVFGGGSTRLIEYPEEADDSEPLHTARNAVIGFVAGAAIAMVIIFLVNMFDTRVKSKDELVSKYGLPILGEIPNLQT</sequence>
<keyword evidence="4 7" id="KW-0812">Transmembrane</keyword>
<keyword evidence="6 7" id="KW-0472">Membrane</keyword>
<reference evidence="9" key="1">
    <citation type="submission" date="2020-10" db="EMBL/GenBank/DDBJ databases">
        <authorList>
            <person name="Gilroy R."/>
        </authorList>
    </citation>
    <scope>NUCLEOTIDE SEQUENCE</scope>
    <source>
        <strain evidence="9">USAMLcec3-3695</strain>
    </source>
</reference>
<comment type="similarity">
    <text evidence="2">Belongs to the CpsC/CapA family.</text>
</comment>
<name>A0A9D1MCB3_9FIRM</name>
<evidence type="ECO:0000256" key="7">
    <source>
        <dbReference type="SAM" id="Phobius"/>
    </source>
</evidence>
<protein>
    <recommendedName>
        <fullName evidence="8">Polysaccharide chain length determinant N-terminal domain-containing protein</fullName>
    </recommendedName>
</protein>
<dbReference type="Proteomes" id="UP000824109">
    <property type="component" value="Unassembled WGS sequence"/>
</dbReference>
<feature type="transmembrane region" description="Helical" evidence="7">
    <location>
        <begin position="34"/>
        <end position="53"/>
    </location>
</feature>
<organism evidence="9 10">
    <name type="scientific">Candidatus Ornithomonoglobus merdipullorum</name>
    <dbReference type="NCBI Taxonomy" id="2840895"/>
    <lineage>
        <taxon>Bacteria</taxon>
        <taxon>Bacillati</taxon>
        <taxon>Bacillota</taxon>
        <taxon>Clostridia</taxon>
        <taxon>Candidatus Ornithomonoglobus</taxon>
    </lineage>
</organism>